<feature type="chain" id="PRO_5016621212" evidence="1">
    <location>
        <begin position="27"/>
        <end position="112"/>
    </location>
</feature>
<keyword evidence="3" id="KW-1185">Reference proteome</keyword>
<evidence type="ECO:0000313" key="3">
    <source>
        <dbReference type="Proteomes" id="UP000257109"/>
    </source>
</evidence>
<feature type="signal peptide" evidence="1">
    <location>
        <begin position="1"/>
        <end position="26"/>
    </location>
</feature>
<evidence type="ECO:0000256" key="1">
    <source>
        <dbReference type="SAM" id="SignalP"/>
    </source>
</evidence>
<name>A0A371EXP7_MUCPR</name>
<accession>A0A371EXP7</accession>
<reference evidence="2" key="1">
    <citation type="submission" date="2018-05" db="EMBL/GenBank/DDBJ databases">
        <title>Draft genome of Mucuna pruriens seed.</title>
        <authorList>
            <person name="Nnadi N.E."/>
            <person name="Vos R."/>
            <person name="Hasami M.H."/>
            <person name="Devisetty U.K."/>
            <person name="Aguiy J.C."/>
        </authorList>
    </citation>
    <scope>NUCLEOTIDE SEQUENCE [LARGE SCALE GENOMIC DNA]</scope>
    <source>
        <strain evidence="2">JCA_2017</strain>
    </source>
</reference>
<proteinExistence type="predicted"/>
<gene>
    <name evidence="2" type="ORF">CR513_49916</name>
</gene>
<dbReference type="EMBL" id="QJKJ01011565">
    <property type="protein sequence ID" value="RDX70801.1"/>
    <property type="molecule type" value="Genomic_DNA"/>
</dbReference>
<keyword evidence="1" id="KW-0732">Signal</keyword>
<protein>
    <submittedName>
        <fullName evidence="2">Uncharacterized protein</fullName>
    </submittedName>
</protein>
<dbReference type="AlphaFoldDB" id="A0A371EXP7"/>
<evidence type="ECO:0000313" key="2">
    <source>
        <dbReference type="EMBL" id="RDX70801.1"/>
    </source>
</evidence>
<comment type="caution">
    <text evidence="2">The sequence shown here is derived from an EMBL/GenBank/DDBJ whole genome shotgun (WGS) entry which is preliminary data.</text>
</comment>
<dbReference type="Proteomes" id="UP000257109">
    <property type="component" value="Unassembled WGS sequence"/>
</dbReference>
<organism evidence="2 3">
    <name type="scientific">Mucuna pruriens</name>
    <name type="common">Velvet bean</name>
    <name type="synonym">Dolichos pruriens</name>
    <dbReference type="NCBI Taxonomy" id="157652"/>
    <lineage>
        <taxon>Eukaryota</taxon>
        <taxon>Viridiplantae</taxon>
        <taxon>Streptophyta</taxon>
        <taxon>Embryophyta</taxon>
        <taxon>Tracheophyta</taxon>
        <taxon>Spermatophyta</taxon>
        <taxon>Magnoliopsida</taxon>
        <taxon>eudicotyledons</taxon>
        <taxon>Gunneridae</taxon>
        <taxon>Pentapetalae</taxon>
        <taxon>rosids</taxon>
        <taxon>fabids</taxon>
        <taxon>Fabales</taxon>
        <taxon>Fabaceae</taxon>
        <taxon>Papilionoideae</taxon>
        <taxon>50 kb inversion clade</taxon>
        <taxon>NPAAA clade</taxon>
        <taxon>indigoferoid/millettioid clade</taxon>
        <taxon>Phaseoleae</taxon>
        <taxon>Mucuna</taxon>
    </lineage>
</organism>
<feature type="non-terminal residue" evidence="2">
    <location>
        <position position="1"/>
    </location>
</feature>
<sequence>MAMAPAIQFIILIHVCTLNVVAMGNAAFIPNFSSILVFWDSTVDTGNNNCIMTFIHFSHIDLYDLGCGKIGVAGLSPIGQYNGKSILLKNRTGILLSIYWSRDPSPVQSLMG</sequence>